<comment type="caution">
    <text evidence="1">The sequence shown here is derived from an EMBL/GenBank/DDBJ whole genome shotgun (WGS) entry which is preliminary data.</text>
</comment>
<protein>
    <submittedName>
        <fullName evidence="1">Uncharacterized protein</fullName>
    </submittedName>
</protein>
<dbReference type="Proteomes" id="UP001165960">
    <property type="component" value="Unassembled WGS sequence"/>
</dbReference>
<reference evidence="1" key="1">
    <citation type="submission" date="2022-04" db="EMBL/GenBank/DDBJ databases">
        <title>Genome of the entomopathogenic fungus Entomophthora muscae.</title>
        <authorList>
            <person name="Elya C."/>
            <person name="Lovett B.R."/>
            <person name="Lee E."/>
            <person name="Macias A.M."/>
            <person name="Hajek A.E."/>
            <person name="De Bivort B.L."/>
            <person name="Kasson M.T."/>
            <person name="De Fine Licht H.H."/>
            <person name="Stajich J.E."/>
        </authorList>
    </citation>
    <scope>NUCLEOTIDE SEQUENCE</scope>
    <source>
        <strain evidence="1">Berkeley</strain>
    </source>
</reference>
<keyword evidence="2" id="KW-1185">Reference proteome</keyword>
<accession>A0ACC2RVV7</accession>
<proteinExistence type="predicted"/>
<evidence type="ECO:0000313" key="2">
    <source>
        <dbReference type="Proteomes" id="UP001165960"/>
    </source>
</evidence>
<gene>
    <name evidence="1" type="ORF">DSO57_1016868</name>
</gene>
<sequence length="66" mass="7500">MMVLTSNVWQKINCEVVDSMSGELESGEVSHTELHSDSQEFVSGWCLRIDEKWHFAVVLMVSKVTV</sequence>
<name>A0ACC2RVV7_9FUNG</name>
<evidence type="ECO:0000313" key="1">
    <source>
        <dbReference type="EMBL" id="KAJ9054232.1"/>
    </source>
</evidence>
<organism evidence="1 2">
    <name type="scientific">Entomophthora muscae</name>
    <dbReference type="NCBI Taxonomy" id="34485"/>
    <lineage>
        <taxon>Eukaryota</taxon>
        <taxon>Fungi</taxon>
        <taxon>Fungi incertae sedis</taxon>
        <taxon>Zoopagomycota</taxon>
        <taxon>Entomophthoromycotina</taxon>
        <taxon>Entomophthoromycetes</taxon>
        <taxon>Entomophthorales</taxon>
        <taxon>Entomophthoraceae</taxon>
        <taxon>Entomophthora</taxon>
    </lineage>
</organism>
<dbReference type="EMBL" id="QTSX02006459">
    <property type="protein sequence ID" value="KAJ9054232.1"/>
    <property type="molecule type" value="Genomic_DNA"/>
</dbReference>